<dbReference type="Gene3D" id="1.10.30.10">
    <property type="entry name" value="High mobility group box domain"/>
    <property type="match status" value="1"/>
</dbReference>
<dbReference type="Proteomes" id="UP000789390">
    <property type="component" value="Unassembled WGS sequence"/>
</dbReference>
<feature type="region of interest" description="Disordered" evidence="4">
    <location>
        <begin position="1"/>
        <end position="22"/>
    </location>
</feature>
<protein>
    <recommendedName>
        <fullName evidence="7">HMG box domain-containing protein</fullName>
    </recommendedName>
</protein>
<feature type="compositionally biased region" description="Acidic residues" evidence="4">
    <location>
        <begin position="165"/>
        <end position="177"/>
    </location>
</feature>
<feature type="region of interest" description="Disordered" evidence="4">
    <location>
        <begin position="117"/>
        <end position="183"/>
    </location>
</feature>
<keyword evidence="2" id="KW-0238">DNA-binding</keyword>
<evidence type="ECO:0000256" key="4">
    <source>
        <dbReference type="SAM" id="MobiDB-lite"/>
    </source>
</evidence>
<keyword evidence="3" id="KW-0539">Nucleus</keyword>
<dbReference type="PANTHER" id="PTHR46318">
    <property type="entry name" value="UPSTREAM BINDING TRANSCRIPTION FACTOR"/>
    <property type="match status" value="1"/>
</dbReference>
<keyword evidence="6" id="KW-1185">Reference proteome</keyword>
<dbReference type="GO" id="GO:0005634">
    <property type="term" value="C:nucleus"/>
    <property type="evidence" value="ECO:0007669"/>
    <property type="project" value="UniProtKB-SubCell"/>
</dbReference>
<evidence type="ECO:0000256" key="1">
    <source>
        <dbReference type="ARBA" id="ARBA00004123"/>
    </source>
</evidence>
<proteinExistence type="predicted"/>
<comment type="subcellular location">
    <subcellularLocation>
        <location evidence="1">Nucleus</location>
    </subcellularLocation>
</comment>
<evidence type="ECO:0008006" key="7">
    <source>
        <dbReference type="Google" id="ProtNLM"/>
    </source>
</evidence>
<organism evidence="5 6">
    <name type="scientific">Daphnia galeata</name>
    <dbReference type="NCBI Taxonomy" id="27404"/>
    <lineage>
        <taxon>Eukaryota</taxon>
        <taxon>Metazoa</taxon>
        <taxon>Ecdysozoa</taxon>
        <taxon>Arthropoda</taxon>
        <taxon>Crustacea</taxon>
        <taxon>Branchiopoda</taxon>
        <taxon>Diplostraca</taxon>
        <taxon>Cladocera</taxon>
        <taxon>Anomopoda</taxon>
        <taxon>Daphniidae</taxon>
        <taxon>Daphnia</taxon>
    </lineage>
</organism>
<name>A0A8J2WGT9_9CRUS</name>
<reference evidence="5" key="1">
    <citation type="submission" date="2021-11" db="EMBL/GenBank/DDBJ databases">
        <authorList>
            <person name="Schell T."/>
        </authorList>
    </citation>
    <scope>NUCLEOTIDE SEQUENCE</scope>
    <source>
        <strain evidence="5">M5</strain>
    </source>
</reference>
<feature type="compositionally biased region" description="Polar residues" evidence="4">
    <location>
        <begin position="1"/>
        <end position="18"/>
    </location>
</feature>
<dbReference type="SUPFAM" id="SSF47095">
    <property type="entry name" value="HMG-box"/>
    <property type="match status" value="1"/>
</dbReference>
<dbReference type="OrthoDB" id="1919336at2759"/>
<sequence>MQVKRYNSTQIPNSVNSGNEKDLLSKHELKIKNKCQGKPEKPPNSGYNLFSKEFLSGKKGHWKGLSDEKREQYNQRSKSLKCDYKIKYAAYLERLDPVQRLAKVTGSIKTLKRVAANKKTEEQPVVKNRKSSPKEGVLASKSQDHSLHPAKRHSFAALMRKGEKDEELSDFSEETFEDQSGQASDEYDNFSLIYRNHLDCF</sequence>
<dbReference type="InterPro" id="IPR051762">
    <property type="entry name" value="UBF1"/>
</dbReference>
<comment type="caution">
    <text evidence="5">The sequence shown here is derived from an EMBL/GenBank/DDBJ whole genome shotgun (WGS) entry which is preliminary data.</text>
</comment>
<dbReference type="AlphaFoldDB" id="A0A8J2WGT9"/>
<dbReference type="InterPro" id="IPR036910">
    <property type="entry name" value="HMG_box_dom_sf"/>
</dbReference>
<gene>
    <name evidence="5" type="ORF">DGAL_LOCUS3346</name>
</gene>
<dbReference type="EMBL" id="CAKKLH010000049">
    <property type="protein sequence ID" value="CAH0101047.1"/>
    <property type="molecule type" value="Genomic_DNA"/>
</dbReference>
<evidence type="ECO:0000313" key="6">
    <source>
        <dbReference type="Proteomes" id="UP000789390"/>
    </source>
</evidence>
<evidence type="ECO:0000313" key="5">
    <source>
        <dbReference type="EMBL" id="CAH0101047.1"/>
    </source>
</evidence>
<dbReference type="PANTHER" id="PTHR46318:SF3">
    <property type="entry name" value="UPSTREAM BINDING TRANSCRIPTION FACTOR"/>
    <property type="match status" value="1"/>
</dbReference>
<accession>A0A8J2WGT9</accession>
<evidence type="ECO:0000256" key="2">
    <source>
        <dbReference type="ARBA" id="ARBA00023125"/>
    </source>
</evidence>
<evidence type="ECO:0000256" key="3">
    <source>
        <dbReference type="ARBA" id="ARBA00023242"/>
    </source>
</evidence>
<dbReference type="GO" id="GO:0003677">
    <property type="term" value="F:DNA binding"/>
    <property type="evidence" value="ECO:0007669"/>
    <property type="project" value="UniProtKB-KW"/>
</dbReference>